<evidence type="ECO:0000256" key="1">
    <source>
        <dbReference type="SAM" id="MobiDB-lite"/>
    </source>
</evidence>
<proteinExistence type="predicted"/>
<dbReference type="SMART" id="SM00443">
    <property type="entry name" value="G_patch"/>
    <property type="match status" value="1"/>
</dbReference>
<dbReference type="Proteomes" id="UP001627154">
    <property type="component" value="Unassembled WGS sequence"/>
</dbReference>
<dbReference type="InterPro" id="IPR045211">
    <property type="entry name" value="TFP11/STIP/Ntr1"/>
</dbReference>
<reference evidence="3 4" key="1">
    <citation type="journal article" date="2024" name="bioRxiv">
        <title>A reference genome for Trichogramma kaykai: A tiny desert-dwelling parasitoid wasp with competing sex-ratio distorters.</title>
        <authorList>
            <person name="Culotta J."/>
            <person name="Lindsey A.R."/>
        </authorList>
    </citation>
    <scope>NUCLEOTIDE SEQUENCE [LARGE SCALE GENOMIC DNA]</scope>
    <source>
        <strain evidence="3 4">KSX58</strain>
    </source>
</reference>
<feature type="compositionally biased region" description="Basic and acidic residues" evidence="1">
    <location>
        <begin position="279"/>
        <end position="295"/>
    </location>
</feature>
<dbReference type="InterPro" id="IPR000467">
    <property type="entry name" value="G_patch_dom"/>
</dbReference>
<feature type="compositionally biased region" description="Basic and acidic residues" evidence="1">
    <location>
        <begin position="91"/>
        <end position="102"/>
    </location>
</feature>
<feature type="compositionally biased region" description="Polar residues" evidence="1">
    <location>
        <begin position="297"/>
        <end position="310"/>
    </location>
</feature>
<organism evidence="3 4">
    <name type="scientific">Trichogramma kaykai</name>
    <dbReference type="NCBI Taxonomy" id="54128"/>
    <lineage>
        <taxon>Eukaryota</taxon>
        <taxon>Metazoa</taxon>
        <taxon>Ecdysozoa</taxon>
        <taxon>Arthropoda</taxon>
        <taxon>Hexapoda</taxon>
        <taxon>Insecta</taxon>
        <taxon>Pterygota</taxon>
        <taxon>Neoptera</taxon>
        <taxon>Endopterygota</taxon>
        <taxon>Hymenoptera</taxon>
        <taxon>Apocrita</taxon>
        <taxon>Proctotrupomorpha</taxon>
        <taxon>Chalcidoidea</taxon>
        <taxon>Trichogrammatidae</taxon>
        <taxon>Trichogramma</taxon>
    </lineage>
</organism>
<feature type="region of interest" description="Disordered" evidence="1">
    <location>
        <begin position="427"/>
        <end position="456"/>
    </location>
</feature>
<gene>
    <name evidence="3" type="ORF">TKK_010667</name>
</gene>
<feature type="domain" description="G-patch" evidence="2">
    <location>
        <begin position="519"/>
        <end position="560"/>
    </location>
</feature>
<dbReference type="PROSITE" id="PS50174">
    <property type="entry name" value="G_PATCH"/>
    <property type="match status" value="1"/>
</dbReference>
<feature type="compositionally biased region" description="Polar residues" evidence="1">
    <location>
        <begin position="329"/>
        <end position="343"/>
    </location>
</feature>
<dbReference type="Pfam" id="PF01585">
    <property type="entry name" value="G-patch"/>
    <property type="match status" value="1"/>
</dbReference>
<feature type="region of interest" description="Disordered" evidence="1">
    <location>
        <begin position="1"/>
        <end position="22"/>
    </location>
</feature>
<evidence type="ECO:0000259" key="2">
    <source>
        <dbReference type="PROSITE" id="PS50174"/>
    </source>
</evidence>
<feature type="region of interest" description="Disordered" evidence="1">
    <location>
        <begin position="67"/>
        <end position="157"/>
    </location>
</feature>
<dbReference type="PANTHER" id="PTHR23329">
    <property type="entry name" value="TUFTELIN-INTERACTING PROTEIN 11-RELATED"/>
    <property type="match status" value="1"/>
</dbReference>
<feature type="region of interest" description="Disordered" evidence="1">
    <location>
        <begin position="231"/>
        <end position="345"/>
    </location>
</feature>
<sequence length="560" mass="63460">MANFALRTDPPKGANQSKKKKKPSWFYVKSLLCGVDRCDLKPKKLQKEDKSKTKNYKSTDCLIKSENYKVKPSENSKTNNRRGSDVLLKSENSKVKSSENLKTKNNRSTDGLIKSQNLKVKSSENYKSPEGLIKSVSSKVKSSENSKTKNNRSTDGLIKSENLKVKFGENSKTKNYKSTCGLIKSENSKVKSGENIQNCVSAADDRKKVNKVYDVKISNCCEVEKKCFQSSSKNKKANNSSATKVLDRDNNNKNNYSYDQKTKISKNSHGQRKNKKSSHLKDHEKSPLKTDDKKNVKNSSKPIDSVISKNDSNENKKARRKKNKRKNASTSDKVTSENNNNVSPKKVQQKVVTLKKKLIVDEYEKLLLEKIILENKSKRFVKYDLRCPIGSRISFYHEDDKDCPQMIRSKRKGKKLELMNKPCVFVRPSMDSNNNETVDTDKENSEKEDSNDGAINDSVKVDVSSEISSSESTEIIYAVIDTSNKTEVNNFGEDSSIKKKKTELEKKLEYDAEAWKDFRIGVGAKILLQLGWIPGKGLGKNLQGILFPVEVTKRRRRKAL</sequence>
<keyword evidence="4" id="KW-1185">Reference proteome</keyword>
<dbReference type="AlphaFoldDB" id="A0ABD2WQ09"/>
<feature type="compositionally biased region" description="Basic residues" evidence="1">
    <location>
        <begin position="263"/>
        <end position="278"/>
    </location>
</feature>
<comment type="caution">
    <text evidence="3">The sequence shown here is derived from an EMBL/GenBank/DDBJ whole genome shotgun (WGS) entry which is preliminary data.</text>
</comment>
<protein>
    <recommendedName>
        <fullName evidence="2">G-patch domain-containing protein</fullName>
    </recommendedName>
</protein>
<feature type="compositionally biased region" description="Basic residues" evidence="1">
    <location>
        <begin position="317"/>
        <end position="327"/>
    </location>
</feature>
<feature type="compositionally biased region" description="Basic and acidic residues" evidence="1">
    <location>
        <begin position="439"/>
        <end position="450"/>
    </location>
</feature>
<dbReference type="EMBL" id="JBJJXI010000085">
    <property type="protein sequence ID" value="KAL3395038.1"/>
    <property type="molecule type" value="Genomic_DNA"/>
</dbReference>
<feature type="compositionally biased region" description="Polar residues" evidence="1">
    <location>
        <begin position="106"/>
        <end position="126"/>
    </location>
</feature>
<name>A0ABD2WQ09_9HYME</name>
<dbReference type="PANTHER" id="PTHR23329:SF1">
    <property type="entry name" value="TUFTELIN-INTERACTING PROTEIN 11"/>
    <property type="match status" value="1"/>
</dbReference>
<evidence type="ECO:0000313" key="4">
    <source>
        <dbReference type="Proteomes" id="UP001627154"/>
    </source>
</evidence>
<accession>A0ABD2WQ09</accession>
<evidence type="ECO:0000313" key="3">
    <source>
        <dbReference type="EMBL" id="KAL3395038.1"/>
    </source>
</evidence>